<dbReference type="GO" id="GO:0008199">
    <property type="term" value="F:ferric iron binding"/>
    <property type="evidence" value="ECO:0007669"/>
    <property type="project" value="InterPro"/>
</dbReference>
<dbReference type="InterPro" id="IPR023188">
    <property type="entry name" value="DPS_DNA-bd_CS"/>
</dbReference>
<dbReference type="Pfam" id="PF00210">
    <property type="entry name" value="Ferritin"/>
    <property type="match status" value="1"/>
</dbReference>
<organism evidence="4 5">
    <name type="scientific">Heliorestis convoluta</name>
    <dbReference type="NCBI Taxonomy" id="356322"/>
    <lineage>
        <taxon>Bacteria</taxon>
        <taxon>Bacillati</taxon>
        <taxon>Bacillota</taxon>
        <taxon>Clostridia</taxon>
        <taxon>Eubacteriales</taxon>
        <taxon>Heliobacteriaceae</taxon>
        <taxon>Heliorestis</taxon>
    </lineage>
</organism>
<dbReference type="InterPro" id="IPR002177">
    <property type="entry name" value="DPS_DNA-bd"/>
</dbReference>
<dbReference type="RefSeq" id="WP_243137367.1">
    <property type="nucleotide sequence ID" value="NZ_CP045875.1"/>
</dbReference>
<evidence type="ECO:0000256" key="1">
    <source>
        <dbReference type="ARBA" id="ARBA00009497"/>
    </source>
</evidence>
<sequence>MHKDQGSHHNHHNNPNPYGMQQGTNQNIYQPIHQMPQDLHNLITRMGNFQGRFNLDKSGFDNAMPGHSSNHSMIFRQQPRTVKQIGCGIGLPYETRLEMALMLDDHQCALTVALHQYNKHHWLTEGAESFISLHHLLDEHIDQTQKHIDMVGERVARLGGVPTAHPVTQHELSYIKHEVEGRYSIRDFIRNDLEQELKMQTMLRTTIDRAHQLKDFGTVEVLEEVLKDREDLGYHLYSILEDDTLTRGMTHLMDNHYDRAGDRPMNPNSKLQ</sequence>
<evidence type="ECO:0000256" key="2">
    <source>
        <dbReference type="SAM" id="MobiDB-lite"/>
    </source>
</evidence>
<dbReference type="GO" id="GO:0016722">
    <property type="term" value="F:oxidoreductase activity, acting on metal ions"/>
    <property type="evidence" value="ECO:0007669"/>
    <property type="project" value="InterPro"/>
</dbReference>
<dbReference type="Proteomes" id="UP000366051">
    <property type="component" value="Chromosome"/>
</dbReference>
<evidence type="ECO:0000259" key="3">
    <source>
        <dbReference type="Pfam" id="PF00210"/>
    </source>
</evidence>
<accession>A0A5Q2MXR6</accession>
<evidence type="ECO:0000313" key="4">
    <source>
        <dbReference type="EMBL" id="QGG47448.1"/>
    </source>
</evidence>
<name>A0A5Q2MXR6_9FIRM</name>
<keyword evidence="5" id="KW-1185">Reference proteome</keyword>
<dbReference type="PROSITE" id="PS00819">
    <property type="entry name" value="DPS_2"/>
    <property type="match status" value="1"/>
</dbReference>
<dbReference type="EMBL" id="CP045875">
    <property type="protein sequence ID" value="QGG47448.1"/>
    <property type="molecule type" value="Genomic_DNA"/>
</dbReference>
<dbReference type="PANTHER" id="PTHR42932">
    <property type="entry name" value="GENERAL STRESS PROTEIN 20U"/>
    <property type="match status" value="1"/>
</dbReference>
<dbReference type="PANTHER" id="PTHR42932:SF1">
    <property type="entry name" value="GENERAL STRESS PROTEIN 20U"/>
    <property type="match status" value="1"/>
</dbReference>
<evidence type="ECO:0000313" key="5">
    <source>
        <dbReference type="Proteomes" id="UP000366051"/>
    </source>
</evidence>
<comment type="similarity">
    <text evidence="1">Belongs to the Dps family.</text>
</comment>
<dbReference type="KEGG" id="hcv:FTV88_1301"/>
<dbReference type="InterPro" id="IPR008331">
    <property type="entry name" value="Ferritin_DPS_dom"/>
</dbReference>
<dbReference type="SUPFAM" id="SSF47240">
    <property type="entry name" value="Ferritin-like"/>
    <property type="match status" value="1"/>
</dbReference>
<dbReference type="Gene3D" id="1.20.1260.10">
    <property type="match status" value="1"/>
</dbReference>
<feature type="region of interest" description="Disordered" evidence="2">
    <location>
        <begin position="1"/>
        <end position="24"/>
    </location>
</feature>
<dbReference type="AlphaFoldDB" id="A0A5Q2MXR6"/>
<reference evidence="5" key="1">
    <citation type="submission" date="2019-11" db="EMBL/GenBank/DDBJ databases">
        <title>Genome sequence of Heliorestis convoluta strain HH, an alkaliphilic and minimalistic phototrophic bacterium from a soda lake in Egypt.</title>
        <authorList>
            <person name="Dewey E.D."/>
            <person name="Stokes L.M."/>
            <person name="Burchell B.M."/>
            <person name="Shaffer K.N."/>
            <person name="Huntington A.M."/>
            <person name="Baker J.M."/>
            <person name="Nadendla S."/>
            <person name="Giglio M.G."/>
            <person name="Touchman J.W."/>
            <person name="Blankenship R.E."/>
            <person name="Madigan M.T."/>
            <person name="Sattley W.M."/>
        </authorList>
    </citation>
    <scope>NUCLEOTIDE SEQUENCE [LARGE SCALE GENOMIC DNA]</scope>
    <source>
        <strain evidence="5">HH</strain>
    </source>
</reference>
<feature type="domain" description="Ferritin/DPS" evidence="3">
    <location>
        <begin position="103"/>
        <end position="242"/>
    </location>
</feature>
<dbReference type="InterPro" id="IPR009078">
    <property type="entry name" value="Ferritin-like_SF"/>
</dbReference>
<gene>
    <name evidence="4" type="ORF">FTV88_1301</name>
</gene>
<dbReference type="InterPro" id="IPR012347">
    <property type="entry name" value="Ferritin-like"/>
</dbReference>
<proteinExistence type="inferred from homology"/>
<protein>
    <submittedName>
        <fullName evidence="4">Ferritin Dps family protein</fullName>
    </submittedName>
</protein>